<evidence type="ECO:0000256" key="1">
    <source>
        <dbReference type="SAM" id="MobiDB-lite"/>
    </source>
</evidence>
<evidence type="ECO:0000256" key="2">
    <source>
        <dbReference type="SAM" id="SignalP"/>
    </source>
</evidence>
<reference key="1">
    <citation type="submission" date="2010-11" db="EMBL/GenBank/DDBJ databases">
        <title>The complete genome of Leadbetterella byssophila DSM 17132.</title>
        <authorList>
            <consortium name="US DOE Joint Genome Institute (JGI-PGF)"/>
            <person name="Lucas S."/>
            <person name="Copeland A."/>
            <person name="Lapidus A."/>
            <person name="Glavina del Rio T."/>
            <person name="Dalin E."/>
            <person name="Tice H."/>
            <person name="Bruce D."/>
            <person name="Goodwin L."/>
            <person name="Pitluck S."/>
            <person name="Kyrpides N."/>
            <person name="Mavromatis K."/>
            <person name="Ivanova N."/>
            <person name="Teshima H."/>
            <person name="Brettin T."/>
            <person name="Detter J.C."/>
            <person name="Han C."/>
            <person name="Tapia R."/>
            <person name="Land M."/>
            <person name="Hauser L."/>
            <person name="Markowitz V."/>
            <person name="Cheng J.-F."/>
            <person name="Hugenholtz P."/>
            <person name="Woyke T."/>
            <person name="Wu D."/>
            <person name="Tindall B."/>
            <person name="Pomrenke H.G."/>
            <person name="Brambilla E."/>
            <person name="Klenk H.-P."/>
            <person name="Eisen J.A."/>
        </authorList>
    </citation>
    <scope>NUCLEOTIDE SEQUENCE [LARGE SCALE GENOMIC DNA]</scope>
    <source>
        <strain>DSM 17132</strain>
    </source>
</reference>
<dbReference type="eggNOG" id="COG0419">
    <property type="taxonomic scope" value="Bacteria"/>
</dbReference>
<accession>E4RSG2</accession>
<evidence type="ECO:0000313" key="4">
    <source>
        <dbReference type="Proteomes" id="UP000007435"/>
    </source>
</evidence>
<feature type="compositionally biased region" description="Polar residues" evidence="1">
    <location>
        <begin position="375"/>
        <end position="385"/>
    </location>
</feature>
<dbReference type="HOGENOM" id="CLU_230132_0_0_10"/>
<dbReference type="OrthoDB" id="1521695at2"/>
<keyword evidence="2" id="KW-0732">Signal</keyword>
<evidence type="ECO:0000313" key="3">
    <source>
        <dbReference type="EMBL" id="ADQ17698.1"/>
    </source>
</evidence>
<dbReference type="InterPro" id="IPR013783">
    <property type="entry name" value="Ig-like_fold"/>
</dbReference>
<feature type="chain" id="PRO_5003188100" evidence="2">
    <location>
        <begin position="18"/>
        <end position="2262"/>
    </location>
</feature>
<dbReference type="STRING" id="649349.Lbys_2002"/>
<gene>
    <name evidence="3" type="ordered locus">Lbys_2002</name>
</gene>
<dbReference type="KEGG" id="lby:Lbys_2002"/>
<proteinExistence type="predicted"/>
<keyword evidence="4" id="KW-1185">Reference proteome</keyword>
<feature type="region of interest" description="Disordered" evidence="1">
    <location>
        <begin position="375"/>
        <end position="394"/>
    </location>
</feature>
<reference evidence="3 4" key="2">
    <citation type="journal article" date="2011" name="Stand. Genomic Sci.">
        <title>Complete genome sequence of Leadbetterella byssophila type strain (4M15).</title>
        <authorList>
            <person name="Abt B."/>
            <person name="Teshima H."/>
            <person name="Lucas S."/>
            <person name="Lapidus A."/>
            <person name="Del Rio T.G."/>
            <person name="Nolan M."/>
            <person name="Tice H."/>
            <person name="Cheng J.F."/>
            <person name="Pitluck S."/>
            <person name="Liolios K."/>
            <person name="Pagani I."/>
            <person name="Ivanova N."/>
            <person name="Mavromatis K."/>
            <person name="Pati A."/>
            <person name="Tapia R."/>
            <person name="Han C."/>
            <person name="Goodwin L."/>
            <person name="Chen A."/>
            <person name="Palaniappan K."/>
            <person name="Land M."/>
            <person name="Hauser L."/>
            <person name="Chang Y.J."/>
            <person name="Jeffries C.D."/>
            <person name="Rohde M."/>
            <person name="Goker M."/>
            <person name="Tindall B.J."/>
            <person name="Detter J.C."/>
            <person name="Woyke T."/>
            <person name="Bristow J."/>
            <person name="Eisen J.A."/>
            <person name="Markowitz V."/>
            <person name="Hugenholtz P."/>
            <person name="Klenk H.P."/>
            <person name="Kyrpides N.C."/>
        </authorList>
    </citation>
    <scope>NUCLEOTIDE SEQUENCE [LARGE SCALE GENOMIC DNA]</scope>
    <source>
        <strain evidence="4">DSM 17132 / JCM 16389 / KACC 11308 / NBRC 106382 / 4M15</strain>
    </source>
</reference>
<sequence>MKRYLFLFLLLSIRSFAQDKVQVMTTVTGSRDIPAEFHELEQLINRTLVRITNLTNNPITIVVEGSMTAPDLVARTVRSSINETHYITLGPRATEVFTGDRIRNTFSVSNVEFFIPSENRIVPLEYFYSFSDGSGGLPEGNYDFCFKAFEVNPNMQRPDYSRPIHSTAGSCVSIIGRRFDPPLLQSLNQVAGIYTHVGPFELRPNPDGSLRMQWQAPSGITPGTPVQYQILMAELLPEDTRDPNQVIQAIDIPSEPFAFYRENITDAGRVVTHILPLAALASPFQSGRTYAVRIRAQSTDPNRPLPIQNQGRSPVYAFRFQGSTAGPLELQAYPPNSSYMPFRGAPIVIKYSPYNDAFRRFESQFSIQNTVAGRNNHSRNLSWSPNPLEAQRNATGDPTLDQTRAQHIAISPSASDAGYTFYNYLQRGESYRWNADIHITEGSHVHRQSIAGEFKAGMDKPQLILPENRTTVDTGRVALKFKTSNAPSMSTLTPFDILQASRRSGSGSFDISIKEKGIIEVAKTPSFSTVIHHEEINLNRTFLSSSTSNEPVSWSEVVAEVYKEAEAAVTIRDTGTYYWRVRWLTDPDAAWNSVSYNESETWQFRVAAREPERAVAERTPCGSPCEVRYTFTSDAAQDLSVGETVYFGQFKVEILEITQRSEDLTFAGRGVITNFGFIVDRVLIEFKALKLKNSSEGKRVAEGSGKAIGGGSLAGNIMHLTGLGSIGPEGVRSGSSAPTLTVPFGWDQSIDGHKITALLDSIGLSPTQARAKFRAGYEMPGEFAGHPLDLGAEVCIAPGGFREDFDLMLERDLAIGSSADDAYQLLIKGRAAGANATKFSWDCRGFKSLTLGLEVQFSRDALLPENASTGKVDSTGRVSGIMTLRLARDAGRDTWEFIGAVNFPKPFQFTCLPGWGFQVQDAVFDFSDTKNASGMRFPSNYDVSLLGEGEVNDRLKNTWQGFYLKNIRVSLPKELTETETRMSFNVQDFLIDRTGFTGFIGAYNIASASDDGWKISVDTVRLGIVQTRSLSGFIAGGISAPFFKDDSRMNYRSLLNIGFSGKVEYQFMINVPSNKPLKMKLWQAAMKLEKSSYLKLDLSTESKARIQGKFDGTIGIDSSEIGNVPALSLSGIKFENFAFDTEDPRFFKFSRVNRTETGGQMVFAFASPQHSAAGFPLNITDIRLSMSQEGGNFLPTLGFTTELTLSDIGFKAKFGLDIVGEMQISPFNFRVREAVVKEVGIDVNYNGFQLSGELTFYNADATYGDGIKGKITVSLPMGISGKLEARFGTVGQVTNPSSYYDYWYVDGLIKINPGITIFSGFAIYGFGGGAYYNMKLEAPPRPENAQSTQTAPSSLTGGAASGLKYLPNKGSFGIMATVILGTQPNADVFNMDVTLQAQFNTRTCGLEMLRFEGNGYVMTQMSNRSGEPPVKAKVVIGYYNTGGREFVQGSFQVHVNVYNVLRGAGPENKFIDAELYADMKSDQWWFYMGKDRPLEARGGIILDLPGIAIDARSYIMVGHGIPADLPPLPEEIRQILYAGAQLENQLSDAQVNKLRSTGTMQNGQGFAFGVHFKSEFELNFLMFYAKMGIALGFDANISQNFSRICAESGNSPGINGWYAQGQAYAALSGEMGVKVDLFFIKGEFKFIELKAAIAMQAKLPNPNYFQGRAALQYNILNGMVHGRCNFNIELGEQCTPVSTDPLQGLSFISEMNETDPGSVFTDIQTAFNFGMNEVLELEESSSGETVIRRFMPFVHRYQVKKGSTLQTGTRWDISERGYLSTLTKNEAYDPYTEYKAEVEVRCYELFPNGTRSIMMKDGGIGKEIREYTFTTGARPSTINQVLASYPLIGQKHFMPGESKNPALGTFTNKGYIKIKQQDYLFENSTTTLSPYIYTHVVQFTPSEGGEGIEVPITYQPSQDLIVFDLPTLELNKSYKLSVVTKSSPNPAYPRAQSQVVQRSTRQLRMDEVRILEADNHTVSTIRNEVNIENRSLSRGNSNSRQTQLYQYSFKTSKYATFKEKMSTMQLSDATYRNGIKTLSAQWAENWDEWDNQILLHIRSGNYRSNAQLEALHAFYQAFNSHRPSITKDHVLPSNLRIDKAHVLNPSAYVTLLINRNKTAQSFARMAGPEASIPKATYSLSGNFAEPHSYTKQVPSALSRQTYTLHDSFDWHAHLDMDRLKRQLITFAQLSLTRVTLSSSPAYTGLFETIDGSKRAQLIRLGTQEYPMPQSKYRYTVEFVYRIPLPVGNPVETSVHPWEYSIK</sequence>
<dbReference type="Gene3D" id="2.60.40.10">
    <property type="entry name" value="Immunoglobulins"/>
    <property type="match status" value="1"/>
</dbReference>
<dbReference type="EMBL" id="CP002305">
    <property type="protein sequence ID" value="ADQ17698.1"/>
    <property type="molecule type" value="Genomic_DNA"/>
</dbReference>
<organism evidence="3 4">
    <name type="scientific">Leadbetterella byssophila (strain DSM 17132 / JCM 16389 / KACC 11308 / NBRC 106382 / 4M15)</name>
    <dbReference type="NCBI Taxonomy" id="649349"/>
    <lineage>
        <taxon>Bacteria</taxon>
        <taxon>Pseudomonadati</taxon>
        <taxon>Bacteroidota</taxon>
        <taxon>Cytophagia</taxon>
        <taxon>Cytophagales</taxon>
        <taxon>Leadbetterellaceae</taxon>
        <taxon>Leadbetterella</taxon>
    </lineage>
</organism>
<name>E4RSG2_LEAB4</name>
<dbReference type="Proteomes" id="UP000007435">
    <property type="component" value="Chromosome"/>
</dbReference>
<protein>
    <submittedName>
        <fullName evidence="3">Uncharacterized protein</fullName>
    </submittedName>
</protein>
<feature type="signal peptide" evidence="2">
    <location>
        <begin position="1"/>
        <end position="17"/>
    </location>
</feature>
<dbReference type="RefSeq" id="WP_013408744.1">
    <property type="nucleotide sequence ID" value="NC_014655.1"/>
</dbReference>